<evidence type="ECO:0000313" key="10">
    <source>
        <dbReference type="Proteomes" id="UP000255265"/>
    </source>
</evidence>
<dbReference type="GO" id="GO:0031564">
    <property type="term" value="P:transcription antitermination"/>
    <property type="evidence" value="ECO:0007669"/>
    <property type="project" value="UniProtKB-KW"/>
</dbReference>
<comment type="caution">
    <text evidence="9">The sequence shown here is derived from an EMBL/GenBank/DDBJ whole genome shotgun (WGS) entry which is preliminary data.</text>
</comment>
<feature type="domain" description="NusB/RsmB/TIM44" evidence="8">
    <location>
        <begin position="52"/>
        <end position="174"/>
    </location>
</feature>
<feature type="region of interest" description="Disordered" evidence="7">
    <location>
        <begin position="1"/>
        <end position="46"/>
    </location>
</feature>
<dbReference type="STRING" id="433924.NS331_03530"/>
<comment type="similarity">
    <text evidence="1 6">Belongs to the NusB family.</text>
</comment>
<evidence type="ECO:0000256" key="6">
    <source>
        <dbReference type="HAMAP-Rule" id="MF_00073"/>
    </source>
</evidence>
<dbReference type="SUPFAM" id="SSF48013">
    <property type="entry name" value="NusB-like"/>
    <property type="match status" value="1"/>
</dbReference>
<dbReference type="AlphaFoldDB" id="A0A370F8F1"/>
<organism evidence="9 10">
    <name type="scientific">Pseudacidovorax intermedius</name>
    <dbReference type="NCBI Taxonomy" id="433924"/>
    <lineage>
        <taxon>Bacteria</taxon>
        <taxon>Pseudomonadati</taxon>
        <taxon>Pseudomonadota</taxon>
        <taxon>Betaproteobacteria</taxon>
        <taxon>Burkholderiales</taxon>
        <taxon>Comamonadaceae</taxon>
        <taxon>Pseudacidovorax</taxon>
    </lineage>
</organism>
<dbReference type="InterPro" id="IPR011605">
    <property type="entry name" value="NusB_fam"/>
</dbReference>
<comment type="function">
    <text evidence="6">Involved in transcription antitermination. Required for transcription of ribosomal RNA (rRNA) genes. Binds specifically to the boxA antiterminator sequence of the ribosomal RNA (rrn) operons.</text>
</comment>
<dbReference type="GO" id="GO:0006353">
    <property type="term" value="P:DNA-templated transcription termination"/>
    <property type="evidence" value="ECO:0007669"/>
    <property type="project" value="UniProtKB-UniRule"/>
</dbReference>
<accession>A0A370F8F1</accession>
<dbReference type="Pfam" id="PF01029">
    <property type="entry name" value="NusB"/>
    <property type="match status" value="1"/>
</dbReference>
<dbReference type="InterPro" id="IPR035926">
    <property type="entry name" value="NusB-like_sf"/>
</dbReference>
<dbReference type="InterPro" id="IPR006027">
    <property type="entry name" value="NusB_RsmB_TIM44"/>
</dbReference>
<name>A0A370F8F1_9BURK</name>
<sequence length="193" mass="20705">MSSTQPPEDAPLTGSELPAEGEVRPLAAAGGAKPGTKSNGVRKASAKSARTRAREFAVQALYQHLVGRNDAAAIDAFTRDLSGFHKADSVHYDALLHGCVNEAAELDALIVPLLDRKLEEISPIEHAVMWIGAYEFRHCMDVPWRVVINECIELAKEFGGTDGHKYVNGVLGGLAPQLRAPEVEADRAAGKAR</sequence>
<dbReference type="GO" id="GO:0003723">
    <property type="term" value="F:RNA binding"/>
    <property type="evidence" value="ECO:0007669"/>
    <property type="project" value="UniProtKB-UniRule"/>
</dbReference>
<protein>
    <recommendedName>
        <fullName evidence="6">Transcription antitermination protein NusB</fullName>
    </recommendedName>
    <alternativeName>
        <fullName evidence="6">Antitermination factor NusB</fullName>
    </alternativeName>
</protein>
<keyword evidence="3 6" id="KW-0694">RNA-binding</keyword>
<dbReference type="Proteomes" id="UP000255265">
    <property type="component" value="Unassembled WGS sequence"/>
</dbReference>
<keyword evidence="5 6" id="KW-0804">Transcription</keyword>
<evidence type="ECO:0000259" key="8">
    <source>
        <dbReference type="Pfam" id="PF01029"/>
    </source>
</evidence>
<gene>
    <name evidence="6" type="primary">nusB</name>
    <name evidence="9" type="ORF">DFR41_11076</name>
</gene>
<dbReference type="OrthoDB" id="9789556at2"/>
<evidence type="ECO:0000313" key="9">
    <source>
        <dbReference type="EMBL" id="RDI20670.1"/>
    </source>
</evidence>
<proteinExistence type="inferred from homology"/>
<dbReference type="PANTHER" id="PTHR11078:SF3">
    <property type="entry name" value="ANTITERMINATION NUSB DOMAIN-CONTAINING PROTEIN"/>
    <property type="match status" value="1"/>
</dbReference>
<evidence type="ECO:0000256" key="1">
    <source>
        <dbReference type="ARBA" id="ARBA00005952"/>
    </source>
</evidence>
<reference evidence="9 10" key="1">
    <citation type="submission" date="2018-07" db="EMBL/GenBank/DDBJ databases">
        <title>Genomic Encyclopedia of Type Strains, Phase IV (KMG-IV): sequencing the most valuable type-strain genomes for metagenomic binning, comparative biology and taxonomic classification.</title>
        <authorList>
            <person name="Goeker M."/>
        </authorList>
    </citation>
    <scope>NUCLEOTIDE SEQUENCE [LARGE SCALE GENOMIC DNA]</scope>
    <source>
        <strain evidence="9 10">DSM 21352</strain>
    </source>
</reference>
<evidence type="ECO:0000256" key="5">
    <source>
        <dbReference type="ARBA" id="ARBA00023163"/>
    </source>
</evidence>
<keyword evidence="10" id="KW-1185">Reference proteome</keyword>
<dbReference type="HAMAP" id="MF_00073">
    <property type="entry name" value="NusB"/>
    <property type="match status" value="1"/>
</dbReference>
<keyword evidence="2 6" id="KW-0889">Transcription antitermination</keyword>
<evidence type="ECO:0000256" key="3">
    <source>
        <dbReference type="ARBA" id="ARBA00022884"/>
    </source>
</evidence>
<keyword evidence="4 6" id="KW-0805">Transcription regulation</keyword>
<dbReference type="PANTHER" id="PTHR11078">
    <property type="entry name" value="N UTILIZATION SUBSTANCE PROTEIN B-RELATED"/>
    <property type="match status" value="1"/>
</dbReference>
<dbReference type="NCBIfam" id="TIGR01951">
    <property type="entry name" value="nusB"/>
    <property type="match status" value="1"/>
</dbReference>
<evidence type="ECO:0000256" key="2">
    <source>
        <dbReference type="ARBA" id="ARBA00022814"/>
    </source>
</evidence>
<dbReference type="EMBL" id="QQAV01000010">
    <property type="protein sequence ID" value="RDI20670.1"/>
    <property type="molecule type" value="Genomic_DNA"/>
</dbReference>
<dbReference type="Gene3D" id="1.10.940.10">
    <property type="entry name" value="NusB-like"/>
    <property type="match status" value="1"/>
</dbReference>
<evidence type="ECO:0000256" key="4">
    <source>
        <dbReference type="ARBA" id="ARBA00023015"/>
    </source>
</evidence>
<evidence type="ECO:0000256" key="7">
    <source>
        <dbReference type="SAM" id="MobiDB-lite"/>
    </source>
</evidence>
<dbReference type="RefSeq" id="WP_017757843.1">
    <property type="nucleotide sequence ID" value="NZ_QQAV01000010.1"/>
</dbReference>
<dbReference type="GO" id="GO:0005829">
    <property type="term" value="C:cytosol"/>
    <property type="evidence" value="ECO:0007669"/>
    <property type="project" value="TreeGrafter"/>
</dbReference>